<protein>
    <submittedName>
        <fullName evidence="1">Uncharacterized protein</fullName>
    </submittedName>
</protein>
<evidence type="ECO:0000313" key="1">
    <source>
        <dbReference type="EMBL" id="QMW00344.1"/>
    </source>
</evidence>
<dbReference type="RefSeq" id="WP_182457461.1">
    <property type="nucleotide sequence ID" value="NZ_CP059732.1"/>
</dbReference>
<name>A0A7G5GNA2_9BACT</name>
<dbReference type="KEGG" id="sfol:H3H32_20235"/>
<accession>A0A7G5GNA2</accession>
<evidence type="ECO:0000313" key="2">
    <source>
        <dbReference type="Proteomes" id="UP000515369"/>
    </source>
</evidence>
<reference evidence="1 2" key="1">
    <citation type="submission" date="2020-07" db="EMBL/GenBank/DDBJ databases">
        <title>Spirosoma foliorum sp. nov., isolated from the leaves on the Nejang mountain Korea, Republic of.</title>
        <authorList>
            <person name="Ho H."/>
            <person name="Lee Y.-J."/>
            <person name="Nurcahyanto D.-A."/>
            <person name="Kim S.-G."/>
        </authorList>
    </citation>
    <scope>NUCLEOTIDE SEQUENCE [LARGE SCALE GENOMIC DNA]</scope>
    <source>
        <strain evidence="1 2">PL0136</strain>
    </source>
</reference>
<keyword evidence="2" id="KW-1185">Reference proteome</keyword>
<dbReference type="EMBL" id="CP059732">
    <property type="protein sequence ID" value="QMW00344.1"/>
    <property type="molecule type" value="Genomic_DNA"/>
</dbReference>
<gene>
    <name evidence="1" type="ORF">H3H32_20235</name>
</gene>
<organism evidence="1 2">
    <name type="scientific">Spirosoma foliorum</name>
    <dbReference type="NCBI Taxonomy" id="2710596"/>
    <lineage>
        <taxon>Bacteria</taxon>
        <taxon>Pseudomonadati</taxon>
        <taxon>Bacteroidota</taxon>
        <taxon>Cytophagia</taxon>
        <taxon>Cytophagales</taxon>
        <taxon>Cytophagaceae</taxon>
        <taxon>Spirosoma</taxon>
    </lineage>
</organism>
<proteinExistence type="predicted"/>
<sequence length="103" mass="11573">METSAKALQLILFTDEGTLLEDSLSYHPDYRVGDIIHLFRPSDSPVASSNDHQYVITSVKHVISTSAAFTDGRCFFLLVGVVKLVDQQRDELSRSMQDRVKSK</sequence>
<dbReference type="AlphaFoldDB" id="A0A7G5GNA2"/>
<dbReference type="Proteomes" id="UP000515369">
    <property type="component" value="Chromosome"/>
</dbReference>